<gene>
    <name evidence="3" type="ORF">FNH06_31370</name>
</gene>
<keyword evidence="3" id="KW-0645">Protease</keyword>
<dbReference type="GO" id="GO:0008233">
    <property type="term" value="F:peptidase activity"/>
    <property type="evidence" value="ECO:0007669"/>
    <property type="project" value="UniProtKB-KW"/>
</dbReference>
<proteinExistence type="predicted"/>
<dbReference type="GO" id="GO:0006508">
    <property type="term" value="P:proteolysis"/>
    <property type="evidence" value="ECO:0007669"/>
    <property type="project" value="UniProtKB-KW"/>
</dbReference>
<feature type="chain" id="PRO_5022105121" evidence="1">
    <location>
        <begin position="25"/>
        <end position="261"/>
    </location>
</feature>
<dbReference type="Pfam" id="PF21959">
    <property type="entry name" value="DUF6923"/>
    <property type="match status" value="1"/>
</dbReference>
<sequence length="261" mass="27068">MRWFGVLAVAALIALTAGVPRAVAASASCVAIRVRDTGRLSTVSRTEYPALATTTLGQIPYRLNALGYLRSRDLAYGLTDGGRVVTLDRRGRTSDLGFPAGKRLDDMTSGAINGNTWYVKGKGFLYKVDVQSGLVSVRGSVLLYPWLLAAEVDDFAFDPADGLLYGVASTGVVVSIDPSSGLAQPLPGEPLPKATAYGSVVLAPDGTLYVTANVAGGRSREYRVTRRGGWAELGTGPVASATDAAGCLAPLPPASPPPSPS</sequence>
<dbReference type="EMBL" id="VJZA01000078">
    <property type="protein sequence ID" value="TVT17493.1"/>
    <property type="molecule type" value="Genomic_DNA"/>
</dbReference>
<evidence type="ECO:0000313" key="4">
    <source>
        <dbReference type="Proteomes" id="UP000318578"/>
    </source>
</evidence>
<dbReference type="SUPFAM" id="SSF63825">
    <property type="entry name" value="YWTD domain"/>
    <property type="match status" value="1"/>
</dbReference>
<dbReference type="InterPro" id="IPR054215">
    <property type="entry name" value="DUF6923"/>
</dbReference>
<organism evidence="3 4">
    <name type="scientific">Amycolatopsis acidiphila</name>
    <dbReference type="NCBI Taxonomy" id="715473"/>
    <lineage>
        <taxon>Bacteria</taxon>
        <taxon>Bacillati</taxon>
        <taxon>Actinomycetota</taxon>
        <taxon>Actinomycetes</taxon>
        <taxon>Pseudonocardiales</taxon>
        <taxon>Pseudonocardiaceae</taxon>
        <taxon>Amycolatopsis</taxon>
    </lineage>
</organism>
<accession>A0A557ZZQ9</accession>
<feature type="non-terminal residue" evidence="3">
    <location>
        <position position="261"/>
    </location>
</feature>
<keyword evidence="1" id="KW-0732">Signal</keyword>
<evidence type="ECO:0000313" key="3">
    <source>
        <dbReference type="EMBL" id="TVT17493.1"/>
    </source>
</evidence>
<protein>
    <submittedName>
        <fullName evidence="3">Serine protease</fullName>
    </submittedName>
</protein>
<keyword evidence="4" id="KW-1185">Reference proteome</keyword>
<comment type="caution">
    <text evidence="3">The sequence shown here is derived from an EMBL/GenBank/DDBJ whole genome shotgun (WGS) entry which is preliminary data.</text>
</comment>
<feature type="domain" description="DUF6923" evidence="2">
    <location>
        <begin position="49"/>
        <end position="217"/>
    </location>
</feature>
<evidence type="ECO:0000259" key="2">
    <source>
        <dbReference type="Pfam" id="PF21959"/>
    </source>
</evidence>
<name>A0A557ZZQ9_9PSEU</name>
<dbReference type="AlphaFoldDB" id="A0A557ZZQ9"/>
<evidence type="ECO:0000256" key="1">
    <source>
        <dbReference type="SAM" id="SignalP"/>
    </source>
</evidence>
<keyword evidence="3" id="KW-0378">Hydrolase</keyword>
<dbReference type="Proteomes" id="UP000318578">
    <property type="component" value="Unassembled WGS sequence"/>
</dbReference>
<reference evidence="3 4" key="1">
    <citation type="submission" date="2019-07" db="EMBL/GenBank/DDBJ databases">
        <title>New species of Amycolatopsis and Streptomyces.</title>
        <authorList>
            <person name="Duangmal K."/>
            <person name="Teo W.F.A."/>
            <person name="Lipun K."/>
        </authorList>
    </citation>
    <scope>NUCLEOTIDE SEQUENCE [LARGE SCALE GENOMIC DNA]</scope>
    <source>
        <strain evidence="3 4">JCM 30562</strain>
    </source>
</reference>
<dbReference type="RefSeq" id="WP_411675432.1">
    <property type="nucleotide sequence ID" value="NZ_VJZA01000078.1"/>
</dbReference>
<feature type="signal peptide" evidence="1">
    <location>
        <begin position="1"/>
        <end position="24"/>
    </location>
</feature>